<dbReference type="Gene3D" id="1.25.40.10">
    <property type="entry name" value="Tetratricopeptide repeat domain"/>
    <property type="match status" value="3"/>
</dbReference>
<evidence type="ECO:0000256" key="1">
    <source>
        <dbReference type="SAM" id="MobiDB-lite"/>
    </source>
</evidence>
<dbReference type="OrthoDB" id="421121at2759"/>
<evidence type="ECO:0000313" key="3">
    <source>
        <dbReference type="Proteomes" id="UP000717585"/>
    </source>
</evidence>
<dbReference type="PANTHER" id="PTHR44177:SF1">
    <property type="entry name" value="TETRATRICOPEPTIDE REPEAT PROTEIN 8"/>
    <property type="match status" value="1"/>
</dbReference>
<dbReference type="InterPro" id="IPR011990">
    <property type="entry name" value="TPR-like_helical_dom_sf"/>
</dbReference>
<dbReference type="CDD" id="cd21341">
    <property type="entry name" value="TTC8_N"/>
    <property type="match status" value="1"/>
</dbReference>
<dbReference type="InterPro" id="IPR019734">
    <property type="entry name" value="TPR_rpt"/>
</dbReference>
<dbReference type="PANTHER" id="PTHR44177">
    <property type="entry name" value="TETRATRICOPEPTIDE REPEAT PROTEIN 8"/>
    <property type="match status" value="1"/>
</dbReference>
<accession>A0A8J6BBK6</accession>
<dbReference type="Proteomes" id="UP000717585">
    <property type="component" value="Unassembled WGS sequence"/>
</dbReference>
<sequence length="494" mass="53688">MNKAQNGLDLLSQAYSCYRRHKFDDAVEICTTLLAKNSLDQAAFVLKCRAANAMVAVDRTDIDEEVAGDTLLDRNAATTTARVGTTYRRTSTAARPVTKSGRPVTGFMRPGTQNRMASGRRQQMKTATARAGTARPVTSGGRVLRLGTASLATLQREGQIELGSIDPHSYASKPYGRILADYLIDVSGETSRATELASTALGLKEDDVFWCHRHARALYNLGLLQEAETAYKRVLQLAPSVSVFMEAARIPVRRDQPLAAKELYDRGLAVFPGSPSLILGKARVEDTLGNEAEAEKLFKAVIRADPTNLEAIASYGANAFYSSRYELALQLFTRLVHMDAAVPAVWNNLALCYHHICQPDLALQALQRALLGADSDATAAVWYNTALVALALGEHALARDALHCTLQTDPAHTAALNCLGVLELQQGNDEAARQAYMAASEGDGFEPHLNQALLAYKTGRVEKAFELVKGVLEDVPGEEQATQLEARIKEDFLL</sequence>
<dbReference type="Pfam" id="PF13181">
    <property type="entry name" value="TPR_8"/>
    <property type="match status" value="1"/>
</dbReference>
<dbReference type="Pfam" id="PF13432">
    <property type="entry name" value="TPR_16"/>
    <property type="match status" value="3"/>
</dbReference>
<proteinExistence type="predicted"/>
<dbReference type="GO" id="GO:1905515">
    <property type="term" value="P:non-motile cilium assembly"/>
    <property type="evidence" value="ECO:0007669"/>
    <property type="project" value="InterPro"/>
</dbReference>
<dbReference type="GO" id="GO:0034464">
    <property type="term" value="C:BBSome"/>
    <property type="evidence" value="ECO:0007669"/>
    <property type="project" value="InterPro"/>
</dbReference>
<name>A0A8J6BBK6_9EUKA</name>
<dbReference type="SMART" id="SM00028">
    <property type="entry name" value="TPR"/>
    <property type="match status" value="6"/>
</dbReference>
<dbReference type="GO" id="GO:0036064">
    <property type="term" value="C:ciliary basal body"/>
    <property type="evidence" value="ECO:0007669"/>
    <property type="project" value="TreeGrafter"/>
</dbReference>
<feature type="compositionally biased region" description="Polar residues" evidence="1">
    <location>
        <begin position="111"/>
        <end position="120"/>
    </location>
</feature>
<gene>
    <name evidence="2" type="ORF">J8273_1249</name>
</gene>
<evidence type="ECO:0000313" key="2">
    <source>
        <dbReference type="EMBL" id="KAG9397334.1"/>
    </source>
</evidence>
<reference evidence="2" key="1">
    <citation type="submission" date="2021-05" db="EMBL/GenBank/DDBJ databases">
        <title>A free-living protist that lacks canonical eukaryotic 1 DNA replication and segregation systems.</title>
        <authorList>
            <person name="Salas-Leiva D.E."/>
            <person name="Tromer E.C."/>
            <person name="Curtis B.A."/>
            <person name="Jerlstrom-Hultqvist J."/>
            <person name="Kolisko M."/>
            <person name="Yi Z."/>
            <person name="Salas-Leiva J.S."/>
            <person name="Gallot-Lavallee L."/>
            <person name="Kops G.J.P.L."/>
            <person name="Archibald J.M."/>
            <person name="Simpson A.G.B."/>
            <person name="Roger A.J."/>
        </authorList>
    </citation>
    <scope>NUCLEOTIDE SEQUENCE</scope>
    <source>
        <strain evidence="2">BICM</strain>
    </source>
</reference>
<dbReference type="InterPro" id="IPR028796">
    <property type="entry name" value="BBS8"/>
</dbReference>
<feature type="region of interest" description="Disordered" evidence="1">
    <location>
        <begin position="87"/>
        <end position="120"/>
    </location>
</feature>
<comment type="caution">
    <text evidence="2">The sequence shown here is derived from an EMBL/GenBank/DDBJ whole genome shotgun (WGS) entry which is preliminary data.</text>
</comment>
<organism evidence="2 3">
    <name type="scientific">Carpediemonas membranifera</name>
    <dbReference type="NCBI Taxonomy" id="201153"/>
    <lineage>
        <taxon>Eukaryota</taxon>
        <taxon>Metamonada</taxon>
        <taxon>Carpediemonas-like organisms</taxon>
        <taxon>Carpediemonas</taxon>
    </lineage>
</organism>
<dbReference type="SUPFAM" id="SSF48452">
    <property type="entry name" value="TPR-like"/>
    <property type="match status" value="1"/>
</dbReference>
<dbReference type="EMBL" id="JAHDYR010000003">
    <property type="protein sequence ID" value="KAG9397334.1"/>
    <property type="molecule type" value="Genomic_DNA"/>
</dbReference>
<dbReference type="AlphaFoldDB" id="A0A8J6BBK6"/>
<dbReference type="GO" id="GO:0097730">
    <property type="term" value="C:non-motile cilium"/>
    <property type="evidence" value="ECO:0007669"/>
    <property type="project" value="TreeGrafter"/>
</dbReference>
<keyword evidence="3" id="KW-1185">Reference proteome</keyword>
<protein>
    <submittedName>
        <fullName evidence="2">Trp protein for ciliary function</fullName>
    </submittedName>
</protein>